<reference evidence="8" key="1">
    <citation type="submission" date="2023-02" db="EMBL/GenBank/DDBJ databases">
        <title>Genome of toxic invasive species Heracleum sosnowskyi carries increased number of genes despite the absence of recent whole-genome duplications.</title>
        <authorList>
            <person name="Schelkunov M."/>
            <person name="Shtratnikova V."/>
            <person name="Makarenko M."/>
            <person name="Klepikova A."/>
            <person name="Omelchenko D."/>
            <person name="Novikova G."/>
            <person name="Obukhova E."/>
            <person name="Bogdanov V."/>
            <person name="Penin A."/>
            <person name="Logacheva M."/>
        </authorList>
    </citation>
    <scope>NUCLEOTIDE SEQUENCE</scope>
    <source>
        <strain evidence="8">Hsosn_3</strain>
        <tissue evidence="8">Leaf</tissue>
    </source>
</reference>
<comment type="similarity">
    <text evidence="6">Belongs to the DESIGUAL family.</text>
</comment>
<accession>A0AAD8HE19</accession>
<name>A0AAD8HE19_9APIA</name>
<evidence type="ECO:0000256" key="3">
    <source>
        <dbReference type="ARBA" id="ARBA00022729"/>
    </source>
</evidence>
<keyword evidence="5 7" id="KW-0472">Membrane</keyword>
<gene>
    <name evidence="8" type="ORF">POM88_040387</name>
</gene>
<feature type="transmembrane region" description="Helical" evidence="7">
    <location>
        <begin position="12"/>
        <end position="31"/>
    </location>
</feature>
<reference evidence="8" key="2">
    <citation type="submission" date="2023-05" db="EMBL/GenBank/DDBJ databases">
        <authorList>
            <person name="Schelkunov M.I."/>
        </authorList>
    </citation>
    <scope>NUCLEOTIDE SEQUENCE</scope>
    <source>
        <strain evidence="8">Hsosn_3</strain>
        <tissue evidence="8">Leaf</tissue>
    </source>
</reference>
<dbReference type="Pfam" id="PF06749">
    <property type="entry name" value="DUF1218"/>
    <property type="match status" value="1"/>
</dbReference>
<feature type="transmembrane region" description="Helical" evidence="7">
    <location>
        <begin position="139"/>
        <end position="160"/>
    </location>
</feature>
<evidence type="ECO:0000256" key="1">
    <source>
        <dbReference type="ARBA" id="ARBA00004127"/>
    </source>
</evidence>
<organism evidence="8 9">
    <name type="scientific">Heracleum sosnowskyi</name>
    <dbReference type="NCBI Taxonomy" id="360622"/>
    <lineage>
        <taxon>Eukaryota</taxon>
        <taxon>Viridiplantae</taxon>
        <taxon>Streptophyta</taxon>
        <taxon>Embryophyta</taxon>
        <taxon>Tracheophyta</taxon>
        <taxon>Spermatophyta</taxon>
        <taxon>Magnoliopsida</taxon>
        <taxon>eudicotyledons</taxon>
        <taxon>Gunneridae</taxon>
        <taxon>Pentapetalae</taxon>
        <taxon>asterids</taxon>
        <taxon>campanulids</taxon>
        <taxon>Apiales</taxon>
        <taxon>Apiaceae</taxon>
        <taxon>Apioideae</taxon>
        <taxon>apioid superclade</taxon>
        <taxon>Tordylieae</taxon>
        <taxon>Tordyliinae</taxon>
        <taxon>Heracleum</taxon>
    </lineage>
</organism>
<sequence>MALMMYNSKNIGPFICLLIMIIDVIAGILGIEAEISQNKVNHLRVWIFECRDPSYQAFKLGFAAAVLLAFAHVLANMLGGCICMWSTKELDKSSANKQLAISSLVLSWIILVIAFSMLIAGALSNSHSRADCGVSHHRFLSIGGVLCFLHGLFAVAYYISATATLAEEKKLNQAAAPVTA</sequence>
<evidence type="ECO:0000313" key="9">
    <source>
        <dbReference type="Proteomes" id="UP001237642"/>
    </source>
</evidence>
<dbReference type="EMBL" id="JAUIZM010000009">
    <property type="protein sequence ID" value="KAK1364826.1"/>
    <property type="molecule type" value="Genomic_DNA"/>
</dbReference>
<dbReference type="PANTHER" id="PTHR31769">
    <property type="entry name" value="OS07G0462200 PROTEIN-RELATED"/>
    <property type="match status" value="1"/>
</dbReference>
<feature type="transmembrane region" description="Helical" evidence="7">
    <location>
        <begin position="99"/>
        <end position="119"/>
    </location>
</feature>
<evidence type="ECO:0000256" key="4">
    <source>
        <dbReference type="ARBA" id="ARBA00022989"/>
    </source>
</evidence>
<keyword evidence="2 7" id="KW-0812">Transmembrane</keyword>
<evidence type="ECO:0000256" key="7">
    <source>
        <dbReference type="SAM" id="Phobius"/>
    </source>
</evidence>
<evidence type="ECO:0000256" key="5">
    <source>
        <dbReference type="ARBA" id="ARBA00023136"/>
    </source>
</evidence>
<dbReference type="GO" id="GO:0012505">
    <property type="term" value="C:endomembrane system"/>
    <property type="evidence" value="ECO:0007669"/>
    <property type="project" value="UniProtKB-SubCell"/>
</dbReference>
<evidence type="ECO:0000256" key="6">
    <source>
        <dbReference type="ARBA" id="ARBA00029467"/>
    </source>
</evidence>
<evidence type="ECO:0000313" key="8">
    <source>
        <dbReference type="EMBL" id="KAK1364826.1"/>
    </source>
</evidence>
<keyword evidence="3" id="KW-0732">Signal</keyword>
<feature type="transmembrane region" description="Helical" evidence="7">
    <location>
        <begin position="62"/>
        <end position="87"/>
    </location>
</feature>
<dbReference type="Proteomes" id="UP001237642">
    <property type="component" value="Unassembled WGS sequence"/>
</dbReference>
<evidence type="ECO:0000256" key="2">
    <source>
        <dbReference type="ARBA" id="ARBA00022692"/>
    </source>
</evidence>
<comment type="caution">
    <text evidence="8">The sequence shown here is derived from an EMBL/GenBank/DDBJ whole genome shotgun (WGS) entry which is preliminary data.</text>
</comment>
<keyword evidence="9" id="KW-1185">Reference proteome</keyword>
<comment type="subcellular location">
    <subcellularLocation>
        <location evidence="1">Endomembrane system</location>
        <topology evidence="1">Multi-pass membrane protein</topology>
    </subcellularLocation>
</comment>
<dbReference type="AlphaFoldDB" id="A0AAD8HE19"/>
<keyword evidence="4 7" id="KW-1133">Transmembrane helix</keyword>
<proteinExistence type="inferred from homology"/>
<dbReference type="InterPro" id="IPR052222">
    <property type="entry name" value="DESIGUAL"/>
</dbReference>
<dbReference type="InterPro" id="IPR009606">
    <property type="entry name" value="DEAL/Modifying_wall_lignin1/2"/>
</dbReference>
<protein>
    <submittedName>
        <fullName evidence="8">Transmembrane protein</fullName>
    </submittedName>
</protein>